<feature type="domain" description="Peptidase S1" evidence="9">
    <location>
        <begin position="50"/>
        <end position="279"/>
    </location>
</feature>
<keyword evidence="2 8" id="KW-0732">Signal</keyword>
<dbReference type="InterPro" id="IPR009003">
    <property type="entry name" value="Peptidase_S1_PA"/>
</dbReference>
<evidence type="ECO:0000256" key="2">
    <source>
        <dbReference type="ARBA" id="ARBA00022729"/>
    </source>
</evidence>
<dbReference type="PANTHER" id="PTHR24252:SF7">
    <property type="entry name" value="HYALIN"/>
    <property type="match status" value="1"/>
</dbReference>
<feature type="region of interest" description="Disordered" evidence="7">
    <location>
        <begin position="541"/>
        <end position="641"/>
    </location>
</feature>
<feature type="signal peptide" evidence="8">
    <location>
        <begin position="1"/>
        <end position="26"/>
    </location>
</feature>
<proteinExistence type="predicted"/>
<reference evidence="10" key="1">
    <citation type="submission" date="2021-02" db="EMBL/GenBank/DDBJ databases">
        <authorList>
            <person name="Nowell W R."/>
        </authorList>
    </citation>
    <scope>NUCLEOTIDE SEQUENCE</scope>
</reference>
<keyword evidence="1 6" id="KW-0645">Protease</keyword>
<gene>
    <name evidence="10" type="ORF">JYZ213_LOCUS38055</name>
    <name evidence="11" type="ORF">OXD698_LOCUS17807</name>
</gene>
<evidence type="ECO:0000313" key="11">
    <source>
        <dbReference type="EMBL" id="CAF3793210.1"/>
    </source>
</evidence>
<protein>
    <recommendedName>
        <fullName evidence="9">Peptidase S1 domain-containing protein</fullName>
    </recommendedName>
</protein>
<dbReference type="GO" id="GO:0004252">
    <property type="term" value="F:serine-type endopeptidase activity"/>
    <property type="evidence" value="ECO:0007669"/>
    <property type="project" value="InterPro"/>
</dbReference>
<feature type="domain" description="Peptidase S1" evidence="9">
    <location>
        <begin position="304"/>
        <end position="540"/>
    </location>
</feature>
<evidence type="ECO:0000256" key="7">
    <source>
        <dbReference type="SAM" id="MobiDB-lite"/>
    </source>
</evidence>
<dbReference type="SUPFAM" id="SSF50494">
    <property type="entry name" value="Trypsin-like serine proteases"/>
    <property type="match status" value="2"/>
</dbReference>
<keyword evidence="4 6" id="KW-0720">Serine protease</keyword>
<evidence type="ECO:0000256" key="8">
    <source>
        <dbReference type="SAM" id="SignalP"/>
    </source>
</evidence>
<comment type="caution">
    <text evidence="10">The sequence shown here is derived from an EMBL/GenBank/DDBJ whole genome shotgun (WGS) entry which is preliminary data.</text>
</comment>
<dbReference type="Proteomes" id="UP000663844">
    <property type="component" value="Unassembled WGS sequence"/>
</dbReference>
<dbReference type="EMBL" id="CAJOAZ010001279">
    <property type="protein sequence ID" value="CAF3793210.1"/>
    <property type="molecule type" value="Genomic_DNA"/>
</dbReference>
<evidence type="ECO:0000313" key="10">
    <source>
        <dbReference type="EMBL" id="CAF1405827.1"/>
    </source>
</evidence>
<evidence type="ECO:0000256" key="4">
    <source>
        <dbReference type="ARBA" id="ARBA00022825"/>
    </source>
</evidence>
<dbReference type="PRINTS" id="PR00722">
    <property type="entry name" value="CHYMOTRYPSIN"/>
</dbReference>
<evidence type="ECO:0000256" key="6">
    <source>
        <dbReference type="RuleBase" id="RU363034"/>
    </source>
</evidence>
<dbReference type="PROSITE" id="PS50240">
    <property type="entry name" value="TRYPSIN_DOM"/>
    <property type="match status" value="2"/>
</dbReference>
<dbReference type="FunFam" id="2.40.10.10:FF:000003">
    <property type="entry name" value="Transmembrane serine protease 3"/>
    <property type="match status" value="1"/>
</dbReference>
<dbReference type="InterPro" id="IPR033116">
    <property type="entry name" value="TRYPSIN_SER"/>
</dbReference>
<feature type="chain" id="PRO_5036228148" description="Peptidase S1 domain-containing protein" evidence="8">
    <location>
        <begin position="27"/>
        <end position="641"/>
    </location>
</feature>
<dbReference type="InterPro" id="IPR043504">
    <property type="entry name" value="Peptidase_S1_PA_chymotrypsin"/>
</dbReference>
<dbReference type="FunFam" id="2.40.10.10:FF:000120">
    <property type="entry name" value="Putative serine protease"/>
    <property type="match status" value="1"/>
</dbReference>
<dbReference type="CDD" id="cd00190">
    <property type="entry name" value="Tryp_SPc"/>
    <property type="match status" value="2"/>
</dbReference>
<dbReference type="PANTHER" id="PTHR24252">
    <property type="entry name" value="ACROSIN-RELATED"/>
    <property type="match status" value="1"/>
</dbReference>
<name>A0A815L7T0_9BILA</name>
<keyword evidence="3 6" id="KW-0378">Hydrolase</keyword>
<evidence type="ECO:0000256" key="3">
    <source>
        <dbReference type="ARBA" id="ARBA00022801"/>
    </source>
</evidence>
<dbReference type="Pfam" id="PF00089">
    <property type="entry name" value="Trypsin"/>
    <property type="match status" value="2"/>
</dbReference>
<evidence type="ECO:0000259" key="9">
    <source>
        <dbReference type="PROSITE" id="PS50240"/>
    </source>
</evidence>
<evidence type="ECO:0000313" key="12">
    <source>
        <dbReference type="Proteomes" id="UP000663845"/>
    </source>
</evidence>
<dbReference type="InterPro" id="IPR001314">
    <property type="entry name" value="Peptidase_S1A"/>
</dbReference>
<evidence type="ECO:0000256" key="5">
    <source>
        <dbReference type="ARBA" id="ARBA00023157"/>
    </source>
</evidence>
<dbReference type="InterPro" id="IPR018114">
    <property type="entry name" value="TRYPSIN_HIS"/>
</dbReference>
<dbReference type="PROSITE" id="PS00134">
    <property type="entry name" value="TRYPSIN_HIS"/>
    <property type="match status" value="1"/>
</dbReference>
<evidence type="ECO:0000256" key="1">
    <source>
        <dbReference type="ARBA" id="ARBA00022670"/>
    </source>
</evidence>
<dbReference type="GO" id="GO:0006508">
    <property type="term" value="P:proteolysis"/>
    <property type="evidence" value="ECO:0007669"/>
    <property type="project" value="UniProtKB-KW"/>
</dbReference>
<keyword evidence="5" id="KW-1015">Disulfide bond</keyword>
<dbReference type="InterPro" id="IPR001254">
    <property type="entry name" value="Trypsin_dom"/>
</dbReference>
<dbReference type="EMBL" id="CAJNOG010001076">
    <property type="protein sequence ID" value="CAF1405827.1"/>
    <property type="molecule type" value="Genomic_DNA"/>
</dbReference>
<accession>A0A815L7T0</accession>
<dbReference type="AlphaFoldDB" id="A0A815L7T0"/>
<dbReference type="PROSITE" id="PS00135">
    <property type="entry name" value="TRYPSIN_SER"/>
    <property type="match status" value="1"/>
</dbReference>
<organism evidence="10 12">
    <name type="scientific">Adineta steineri</name>
    <dbReference type="NCBI Taxonomy" id="433720"/>
    <lineage>
        <taxon>Eukaryota</taxon>
        <taxon>Metazoa</taxon>
        <taxon>Spiralia</taxon>
        <taxon>Gnathifera</taxon>
        <taxon>Rotifera</taxon>
        <taxon>Eurotatoria</taxon>
        <taxon>Bdelloidea</taxon>
        <taxon>Adinetida</taxon>
        <taxon>Adinetidae</taxon>
        <taxon>Adineta</taxon>
    </lineage>
</organism>
<dbReference type="Proteomes" id="UP000663845">
    <property type="component" value="Unassembled WGS sequence"/>
</dbReference>
<dbReference type="Gene3D" id="2.40.10.10">
    <property type="entry name" value="Trypsin-like serine proteases"/>
    <property type="match status" value="2"/>
</dbReference>
<feature type="compositionally biased region" description="Low complexity" evidence="7">
    <location>
        <begin position="544"/>
        <end position="641"/>
    </location>
</feature>
<sequence>MKITQNGDLLKILLVILFNLIRITYQTTTYSCNATASCGCSTNSATLSRIVGGEAATPATWGWAVSLNIANTYLCGGSIISASWVITAAHCVNSQTASSITIYAGSNSRWTGTQSRVVSKIIVHPSYNSDTYVYDIALLQLQTPLDMTDRYVSQICLPSVNSSILSTTEWPAANTTVVAVGWGTLSEGGSLPTTLQQVTLQTISRQDSTCSPLINDWHVQLCAGVSGGGKDTCQGDSGGPLMMFSSSSQWVLVGLTSNGLGCAEAAYSGIYTRVATITYQTTTYSCNATASCGCSTNSATLSRIVGGEAATPATWGWAVSLNIANTYLCGGSIISASWVITAAHCVNGQTASSITIYAGSNSRWTGTQSRVVSKIIVHPSYNSDTYVDDVALLQLKTPLDMTDRYVSQICLPSVNSSILSTTEWPAANTTVVAVGWGTLSEGGSLPTTLQQVTLQTISRQDSTCSPLINDWHVQLCAGVSGGGKDTCQGDSGGPLMMFSSSSQWVLVGLTSNGLGCAEAAYSGIYTRVATFVSWINTNTNSGNSTITTTRSTTTTKPTTTTSRFTTTTKPTTTTARSTTTTKPTTTTSRSTTTTKPTTTTSRSTTTTKPTTTTTRPMTTTKPTSTTSRSTTTIKSTTTTRH</sequence>
<dbReference type="SMART" id="SM00020">
    <property type="entry name" value="Tryp_SPc"/>
    <property type="match status" value="2"/>
</dbReference>